<dbReference type="EMBL" id="QPMM01000007">
    <property type="protein sequence ID" value="RFS21730.1"/>
    <property type="molecule type" value="Genomic_DNA"/>
</dbReference>
<reference evidence="1 2" key="1">
    <citation type="submission" date="2018-07" db="EMBL/GenBank/DDBJ databases">
        <title>Chitinophaga K2CV101002-2 sp. nov., isolated from a monsoon evergreen broad-leaved forest soil.</title>
        <authorList>
            <person name="Lv Y."/>
        </authorList>
    </citation>
    <scope>NUCLEOTIDE SEQUENCE [LARGE SCALE GENOMIC DNA]</scope>
    <source>
        <strain evidence="1 2">GDMCC 1.1288</strain>
    </source>
</reference>
<evidence type="ECO:0000313" key="1">
    <source>
        <dbReference type="EMBL" id="RFS21730.1"/>
    </source>
</evidence>
<protein>
    <submittedName>
        <fullName evidence="1">Uncharacterized protein</fullName>
    </submittedName>
</protein>
<proteinExistence type="predicted"/>
<comment type="caution">
    <text evidence="1">The sequence shown here is derived from an EMBL/GenBank/DDBJ whole genome shotgun (WGS) entry which is preliminary data.</text>
</comment>
<accession>A0A3E1Y8L6</accession>
<evidence type="ECO:0000313" key="2">
    <source>
        <dbReference type="Proteomes" id="UP000260644"/>
    </source>
</evidence>
<gene>
    <name evidence="1" type="ORF">DVR12_13800</name>
</gene>
<keyword evidence="2" id="KW-1185">Reference proteome</keyword>
<name>A0A3E1Y8L6_9BACT</name>
<organism evidence="1 2">
    <name type="scientific">Chitinophaga silvatica</name>
    <dbReference type="NCBI Taxonomy" id="2282649"/>
    <lineage>
        <taxon>Bacteria</taxon>
        <taxon>Pseudomonadati</taxon>
        <taxon>Bacteroidota</taxon>
        <taxon>Chitinophagia</taxon>
        <taxon>Chitinophagales</taxon>
        <taxon>Chitinophagaceae</taxon>
        <taxon>Chitinophaga</taxon>
    </lineage>
</organism>
<dbReference type="AlphaFoldDB" id="A0A3E1Y8L6"/>
<sequence>MYIYIQSLYFMKRILSFLVLLTILATPFSSKSQELVKGKLNFLKGVTDLKVSFIYDKLIVGEDGREASYIKRKKAEKEAKEAGSGAAWEESWYADREKHYEPSFIEHFGKFCDINLTKDSSVASKYVMVVHTKFIEIGYNVGIKAKKAAVNLEVEIFDQANMKKSLCKIMLDDMKGGGGQFATGPRIGDAYAKAGKEAGKLIRKKMDDK</sequence>
<dbReference type="Proteomes" id="UP000260644">
    <property type="component" value="Unassembled WGS sequence"/>
</dbReference>